<keyword evidence="11 19" id="KW-0460">Magnesium</keyword>
<evidence type="ECO:0000313" key="20">
    <source>
        <dbReference type="EMBL" id="SMX28344.1"/>
    </source>
</evidence>
<dbReference type="EMBL" id="FXXP01000002">
    <property type="protein sequence ID" value="SMX28344.1"/>
    <property type="molecule type" value="Genomic_DNA"/>
</dbReference>
<evidence type="ECO:0000256" key="10">
    <source>
        <dbReference type="ARBA" id="ARBA00022692"/>
    </source>
</evidence>
<dbReference type="HAMAP" id="MF_00719">
    <property type="entry name" value="CobS"/>
    <property type="match status" value="1"/>
</dbReference>
<keyword evidence="12 19" id="KW-1133">Transmembrane helix</keyword>
<dbReference type="PANTHER" id="PTHR34148">
    <property type="entry name" value="ADENOSYLCOBINAMIDE-GDP RIBAZOLETRANSFERASE"/>
    <property type="match status" value="1"/>
</dbReference>
<feature type="transmembrane region" description="Helical" evidence="19">
    <location>
        <begin position="66"/>
        <end position="83"/>
    </location>
</feature>
<dbReference type="RefSeq" id="WP_099245618.1">
    <property type="nucleotide sequence ID" value="NZ_FXXP01000002.1"/>
</dbReference>
<evidence type="ECO:0000256" key="15">
    <source>
        <dbReference type="ARBA" id="ARBA00032605"/>
    </source>
</evidence>
<sequence>MTPFARRLQELRLAGMLLTRVPMGTLREPIPSLPDARWAYPVIGLGLGLVMALFASGAAFLGFHPGITALLVVAIGVLLTGAMHEDGMADLADGLGGGRDKKHRLEIMRDSRIGSYGVLALGLTLALKAQAMLAVFAAGYVLWPLLAMMAASRGCMLLVQETLSPARSDGMGHSAHERGGWRPFVGFAIASVSVLTLGTQGFIVLTAMLCAALALRYQAKRLIGGQTGDVLGAVQLAAECAGWLALSLLV</sequence>
<dbReference type="GO" id="GO:0005886">
    <property type="term" value="C:plasma membrane"/>
    <property type="evidence" value="ECO:0007669"/>
    <property type="project" value="UniProtKB-SubCell"/>
</dbReference>
<evidence type="ECO:0000256" key="2">
    <source>
        <dbReference type="ARBA" id="ARBA00004651"/>
    </source>
</evidence>
<evidence type="ECO:0000256" key="13">
    <source>
        <dbReference type="ARBA" id="ARBA00023136"/>
    </source>
</evidence>
<comment type="function">
    <text evidence="14 19">Joins adenosylcobinamide-GDP and alpha-ribazole to generate adenosylcobalamin (Ado-cobalamin). Also synthesizes adenosylcobalamin 5'-phosphate from adenosylcobinamide-GDP and alpha-ribazole 5'-phosphate.</text>
</comment>
<protein>
    <recommendedName>
        <fullName evidence="6 19">Adenosylcobinamide-GDP ribazoletransferase</fullName>
        <ecNumber evidence="5 19">2.7.8.26</ecNumber>
    </recommendedName>
    <alternativeName>
        <fullName evidence="16 19">Cobalamin synthase</fullName>
    </alternativeName>
    <alternativeName>
        <fullName evidence="15 19">Cobalamin-5'-phosphate synthase</fullName>
    </alternativeName>
</protein>
<organism evidence="20 21">
    <name type="scientific">Pelagimonas phthalicica</name>
    <dbReference type="NCBI Taxonomy" id="1037362"/>
    <lineage>
        <taxon>Bacteria</taxon>
        <taxon>Pseudomonadati</taxon>
        <taxon>Pseudomonadota</taxon>
        <taxon>Alphaproteobacteria</taxon>
        <taxon>Rhodobacterales</taxon>
        <taxon>Roseobacteraceae</taxon>
        <taxon>Pelagimonas</taxon>
    </lineage>
</organism>
<dbReference type="InterPro" id="IPR003805">
    <property type="entry name" value="CobS"/>
</dbReference>
<dbReference type="GO" id="GO:0051073">
    <property type="term" value="F:adenosylcobinamide-GDP ribazoletransferase activity"/>
    <property type="evidence" value="ECO:0007669"/>
    <property type="project" value="UniProtKB-UniRule"/>
</dbReference>
<keyword evidence="21" id="KW-1185">Reference proteome</keyword>
<evidence type="ECO:0000256" key="7">
    <source>
        <dbReference type="ARBA" id="ARBA00022475"/>
    </source>
</evidence>
<keyword evidence="9 19" id="KW-0808">Transferase</keyword>
<dbReference type="PANTHER" id="PTHR34148:SF1">
    <property type="entry name" value="ADENOSYLCOBINAMIDE-GDP RIBAZOLETRANSFERASE"/>
    <property type="match status" value="1"/>
</dbReference>
<comment type="subcellular location">
    <subcellularLocation>
        <location evidence="2 19">Cell membrane</location>
        <topology evidence="2 19">Multi-pass membrane protein</topology>
    </subcellularLocation>
</comment>
<evidence type="ECO:0000256" key="5">
    <source>
        <dbReference type="ARBA" id="ARBA00013200"/>
    </source>
</evidence>
<proteinExistence type="inferred from homology"/>
<dbReference type="AlphaFoldDB" id="A0A238JDS6"/>
<evidence type="ECO:0000256" key="12">
    <source>
        <dbReference type="ARBA" id="ARBA00022989"/>
    </source>
</evidence>
<dbReference type="EC" id="2.7.8.26" evidence="5 19"/>
<evidence type="ECO:0000256" key="17">
    <source>
        <dbReference type="ARBA" id="ARBA00048623"/>
    </source>
</evidence>
<evidence type="ECO:0000313" key="21">
    <source>
        <dbReference type="Proteomes" id="UP000225972"/>
    </source>
</evidence>
<evidence type="ECO:0000256" key="3">
    <source>
        <dbReference type="ARBA" id="ARBA00004663"/>
    </source>
</evidence>
<dbReference type="OrthoDB" id="9794626at2"/>
<comment type="catalytic activity">
    <reaction evidence="18 19">
        <text>alpha-ribazole 5'-phosphate + adenosylcob(III)inamide-GDP = adenosylcob(III)alamin 5'-phosphate + GMP + H(+)</text>
        <dbReference type="Rhea" id="RHEA:23560"/>
        <dbReference type="ChEBI" id="CHEBI:15378"/>
        <dbReference type="ChEBI" id="CHEBI:57918"/>
        <dbReference type="ChEBI" id="CHEBI:58115"/>
        <dbReference type="ChEBI" id="CHEBI:60487"/>
        <dbReference type="ChEBI" id="CHEBI:60493"/>
        <dbReference type="EC" id="2.7.8.26"/>
    </reaction>
</comment>
<evidence type="ECO:0000256" key="6">
    <source>
        <dbReference type="ARBA" id="ARBA00015850"/>
    </source>
</evidence>
<evidence type="ECO:0000256" key="16">
    <source>
        <dbReference type="ARBA" id="ARBA00032853"/>
    </source>
</evidence>
<evidence type="ECO:0000256" key="4">
    <source>
        <dbReference type="ARBA" id="ARBA00010561"/>
    </source>
</evidence>
<evidence type="ECO:0000256" key="11">
    <source>
        <dbReference type="ARBA" id="ARBA00022842"/>
    </source>
</evidence>
<dbReference type="Proteomes" id="UP000225972">
    <property type="component" value="Unassembled WGS sequence"/>
</dbReference>
<feature type="transmembrane region" description="Helical" evidence="19">
    <location>
        <begin position="184"/>
        <end position="215"/>
    </location>
</feature>
<feature type="transmembrane region" description="Helical" evidence="19">
    <location>
        <begin position="38"/>
        <end position="60"/>
    </location>
</feature>
<accession>A0A238JDS6</accession>
<evidence type="ECO:0000256" key="9">
    <source>
        <dbReference type="ARBA" id="ARBA00022679"/>
    </source>
</evidence>
<evidence type="ECO:0000256" key="14">
    <source>
        <dbReference type="ARBA" id="ARBA00025228"/>
    </source>
</evidence>
<keyword evidence="8 19" id="KW-0169">Cobalamin biosynthesis</keyword>
<dbReference type="GO" id="GO:0009236">
    <property type="term" value="P:cobalamin biosynthetic process"/>
    <property type="evidence" value="ECO:0007669"/>
    <property type="project" value="UniProtKB-UniRule"/>
</dbReference>
<gene>
    <name evidence="20" type="primary">cobS_3</name>
    <name evidence="19" type="synonym">cobS</name>
    <name evidence="20" type="ORF">TRP8649_02462</name>
</gene>
<comment type="pathway">
    <text evidence="3 19">Cofactor biosynthesis; adenosylcobalamin biosynthesis; adenosylcobalamin from cob(II)yrinate a,c-diamide: step 7/7.</text>
</comment>
<dbReference type="GO" id="GO:0008818">
    <property type="term" value="F:cobalamin 5'-phosphate synthase activity"/>
    <property type="evidence" value="ECO:0007669"/>
    <property type="project" value="UniProtKB-UniRule"/>
</dbReference>
<keyword evidence="7 19" id="KW-1003">Cell membrane</keyword>
<comment type="similarity">
    <text evidence="4 19">Belongs to the CobS family.</text>
</comment>
<evidence type="ECO:0000256" key="1">
    <source>
        <dbReference type="ARBA" id="ARBA00001946"/>
    </source>
</evidence>
<dbReference type="UniPathway" id="UPA00148">
    <property type="reaction ID" value="UER00238"/>
</dbReference>
<keyword evidence="10 19" id="KW-0812">Transmembrane</keyword>
<evidence type="ECO:0000256" key="19">
    <source>
        <dbReference type="HAMAP-Rule" id="MF_00719"/>
    </source>
</evidence>
<evidence type="ECO:0000256" key="18">
    <source>
        <dbReference type="ARBA" id="ARBA00049504"/>
    </source>
</evidence>
<name>A0A238JDS6_9RHOB</name>
<keyword evidence="13 19" id="KW-0472">Membrane</keyword>
<comment type="catalytic activity">
    <reaction evidence="17 19">
        <text>alpha-ribazole + adenosylcob(III)inamide-GDP = adenosylcob(III)alamin + GMP + H(+)</text>
        <dbReference type="Rhea" id="RHEA:16049"/>
        <dbReference type="ChEBI" id="CHEBI:10329"/>
        <dbReference type="ChEBI" id="CHEBI:15378"/>
        <dbReference type="ChEBI" id="CHEBI:18408"/>
        <dbReference type="ChEBI" id="CHEBI:58115"/>
        <dbReference type="ChEBI" id="CHEBI:60487"/>
        <dbReference type="EC" id="2.7.8.26"/>
    </reaction>
</comment>
<dbReference type="Pfam" id="PF02654">
    <property type="entry name" value="CobS"/>
    <property type="match status" value="1"/>
</dbReference>
<evidence type="ECO:0000256" key="8">
    <source>
        <dbReference type="ARBA" id="ARBA00022573"/>
    </source>
</evidence>
<reference evidence="21" key="1">
    <citation type="submission" date="2017-05" db="EMBL/GenBank/DDBJ databases">
        <authorList>
            <person name="Rodrigo-Torres L."/>
            <person name="Arahal R. D."/>
            <person name="Lucena T."/>
        </authorList>
    </citation>
    <scope>NUCLEOTIDE SEQUENCE [LARGE SCALE GENOMIC DNA]</scope>
    <source>
        <strain evidence="21">CECT 8649</strain>
    </source>
</reference>
<feature type="transmembrane region" description="Helical" evidence="19">
    <location>
        <begin position="118"/>
        <end position="143"/>
    </location>
</feature>
<comment type="cofactor">
    <cofactor evidence="1 19">
        <name>Mg(2+)</name>
        <dbReference type="ChEBI" id="CHEBI:18420"/>
    </cofactor>
</comment>